<dbReference type="Proteomes" id="UP000095210">
    <property type="component" value="Chromosome"/>
</dbReference>
<organism evidence="2 3">
    <name type="scientific">Actinoalloteichus hymeniacidonis</name>
    <dbReference type="NCBI Taxonomy" id="340345"/>
    <lineage>
        <taxon>Bacteria</taxon>
        <taxon>Bacillati</taxon>
        <taxon>Actinomycetota</taxon>
        <taxon>Actinomycetes</taxon>
        <taxon>Pseudonocardiales</taxon>
        <taxon>Pseudonocardiaceae</taxon>
        <taxon>Actinoalloteichus</taxon>
    </lineage>
</organism>
<dbReference type="AlphaFoldDB" id="A0AAC9HM91"/>
<reference evidence="3" key="1">
    <citation type="submission" date="2016-03" db="EMBL/GenBank/DDBJ databases">
        <title>Complete genome sequence of the type strain Actinoalloteichus hymeniacidonis DSM 45092.</title>
        <authorList>
            <person name="Schaffert L."/>
            <person name="Albersmeier A."/>
            <person name="Winkler A."/>
            <person name="Kalinowski J."/>
            <person name="Zotchev S."/>
            <person name="Ruckert C."/>
        </authorList>
    </citation>
    <scope>NUCLEOTIDE SEQUENCE [LARGE SCALE GENOMIC DNA]</scope>
    <source>
        <strain evidence="3">HPA177(T) (DSM 45092(T))</strain>
    </source>
</reference>
<gene>
    <name evidence="2" type="ORF">TL08_05500</name>
</gene>
<protein>
    <submittedName>
        <fullName evidence="2">Uncharacterized protein</fullName>
    </submittedName>
</protein>
<keyword evidence="1" id="KW-1133">Transmembrane helix</keyword>
<keyword evidence="1" id="KW-0472">Membrane</keyword>
<sequence length="74" mass="7990">MNTRPLRILLTVLTTVFVLVCVLFFLNRVGTGLLPDGLGSWLGGNEWAMWTSAAVAVISGLGVSLLSLNERDED</sequence>
<keyword evidence="3" id="KW-1185">Reference proteome</keyword>
<dbReference type="EMBL" id="CP014859">
    <property type="protein sequence ID" value="AOS61927.1"/>
    <property type="molecule type" value="Genomic_DNA"/>
</dbReference>
<evidence type="ECO:0000313" key="2">
    <source>
        <dbReference type="EMBL" id="AOS61927.1"/>
    </source>
</evidence>
<dbReference type="RefSeq" id="WP_069847063.1">
    <property type="nucleotide sequence ID" value="NZ_CP014859.1"/>
</dbReference>
<feature type="transmembrane region" description="Helical" evidence="1">
    <location>
        <begin position="47"/>
        <end position="68"/>
    </location>
</feature>
<name>A0AAC9HM91_9PSEU</name>
<evidence type="ECO:0000256" key="1">
    <source>
        <dbReference type="SAM" id="Phobius"/>
    </source>
</evidence>
<dbReference type="KEGG" id="ahm:TL08_05500"/>
<keyword evidence="1" id="KW-0812">Transmembrane</keyword>
<accession>A0AAC9HM91</accession>
<evidence type="ECO:0000313" key="3">
    <source>
        <dbReference type="Proteomes" id="UP000095210"/>
    </source>
</evidence>
<feature type="transmembrane region" description="Helical" evidence="1">
    <location>
        <begin position="7"/>
        <end position="27"/>
    </location>
</feature>
<proteinExistence type="predicted"/>